<organism evidence="2 3">
    <name type="scientific">Stieleria neptunia</name>
    <dbReference type="NCBI Taxonomy" id="2527979"/>
    <lineage>
        <taxon>Bacteria</taxon>
        <taxon>Pseudomonadati</taxon>
        <taxon>Planctomycetota</taxon>
        <taxon>Planctomycetia</taxon>
        <taxon>Pirellulales</taxon>
        <taxon>Pirellulaceae</taxon>
        <taxon>Stieleria</taxon>
    </lineage>
</organism>
<dbReference type="GO" id="GO:0032259">
    <property type="term" value="P:methylation"/>
    <property type="evidence" value="ECO:0007669"/>
    <property type="project" value="UniProtKB-KW"/>
</dbReference>
<accession>A0A518I460</accession>
<dbReference type="GO" id="GO:0008168">
    <property type="term" value="F:methyltransferase activity"/>
    <property type="evidence" value="ECO:0007669"/>
    <property type="project" value="UniProtKB-KW"/>
</dbReference>
<keyword evidence="2" id="KW-0489">Methyltransferase</keyword>
<dbReference type="Gene3D" id="1.10.10.10">
    <property type="entry name" value="Winged helix-like DNA-binding domain superfamily/Winged helix DNA-binding domain"/>
    <property type="match status" value="1"/>
</dbReference>
<dbReference type="Proteomes" id="UP000319004">
    <property type="component" value="Chromosome"/>
</dbReference>
<keyword evidence="2" id="KW-0830">Ubiquinone</keyword>
<dbReference type="SUPFAM" id="SSF46785">
    <property type="entry name" value="Winged helix' DNA-binding domain"/>
    <property type="match status" value="1"/>
</dbReference>
<evidence type="ECO:0000313" key="3">
    <source>
        <dbReference type="Proteomes" id="UP000319004"/>
    </source>
</evidence>
<dbReference type="KEGG" id="snep:Enr13x_78010"/>
<dbReference type="CDD" id="cd02440">
    <property type="entry name" value="AdoMet_MTases"/>
    <property type="match status" value="1"/>
</dbReference>
<keyword evidence="2" id="KW-0808">Transferase</keyword>
<evidence type="ECO:0000313" key="2">
    <source>
        <dbReference type="EMBL" id="QDV47889.1"/>
    </source>
</evidence>
<dbReference type="InterPro" id="IPR041698">
    <property type="entry name" value="Methyltransf_25"/>
</dbReference>
<keyword evidence="3" id="KW-1185">Reference proteome</keyword>
<reference evidence="2 3" key="1">
    <citation type="submission" date="2019-03" db="EMBL/GenBank/DDBJ databases">
        <title>Deep-cultivation of Planctomycetes and their phenomic and genomic characterization uncovers novel biology.</title>
        <authorList>
            <person name="Wiegand S."/>
            <person name="Jogler M."/>
            <person name="Boedeker C."/>
            <person name="Pinto D."/>
            <person name="Vollmers J."/>
            <person name="Rivas-Marin E."/>
            <person name="Kohn T."/>
            <person name="Peeters S.H."/>
            <person name="Heuer A."/>
            <person name="Rast P."/>
            <person name="Oberbeckmann S."/>
            <person name="Bunk B."/>
            <person name="Jeske O."/>
            <person name="Meyerdierks A."/>
            <person name="Storesund J.E."/>
            <person name="Kallscheuer N."/>
            <person name="Luecker S."/>
            <person name="Lage O.M."/>
            <person name="Pohl T."/>
            <person name="Merkel B.J."/>
            <person name="Hornburger P."/>
            <person name="Mueller R.-W."/>
            <person name="Bruemmer F."/>
            <person name="Labrenz M."/>
            <person name="Spormann A.M."/>
            <person name="Op den Camp H."/>
            <person name="Overmann J."/>
            <person name="Amann R."/>
            <person name="Jetten M.S.M."/>
            <person name="Mascher T."/>
            <person name="Medema M.H."/>
            <person name="Devos D.P."/>
            <person name="Kaster A.-K."/>
            <person name="Ovreas L."/>
            <person name="Rohde M."/>
            <person name="Galperin M.Y."/>
            <person name="Jogler C."/>
        </authorList>
    </citation>
    <scope>NUCLEOTIDE SEQUENCE [LARGE SCALE GENOMIC DNA]</scope>
    <source>
        <strain evidence="2 3">Enr13</strain>
    </source>
</reference>
<name>A0A518I460_9BACT</name>
<dbReference type="OrthoDB" id="242883at2"/>
<sequence>MNPSPEQVTASQSAVRAAGDRTIEQYQNWMQTNAAAHLMRSARQSGLTARLREKQHTLEELCESLSLQRETTALLLDALVAIGLVEQYGEDFALARAGHLLCQYDDDLGDRRWESLVGRLKAPESAASVDGADYRAQIAATQWIHTAAAMQAAEILDIGGQDACPGPKILDLGCGSAVWSCAMAHRDADAVIVAVDEPAALQSARSTAESIGLGDRFKTIESDPLAATVGRQQFELVVLAQMLSGYSDDQAASLLEKAAAALKPGGRIAVPDFYIGPGRAGLKESLGRLSIHLATPQGRVRDLRECQGMFQAAGLGGIQFTYLAASEAGLGMMVAESMAK</sequence>
<dbReference type="RefSeq" id="WP_145391940.1">
    <property type="nucleotide sequence ID" value="NZ_CP037423.1"/>
</dbReference>
<evidence type="ECO:0000259" key="1">
    <source>
        <dbReference type="Pfam" id="PF13649"/>
    </source>
</evidence>
<dbReference type="InterPro" id="IPR029063">
    <property type="entry name" value="SAM-dependent_MTases_sf"/>
</dbReference>
<protein>
    <submittedName>
        <fullName evidence="2">Bifunctional 3-demethylubiquinone-9 3-methyltransferase/ 2-octaprenyl-6-hydroxy phenol methylase</fullName>
    </submittedName>
</protein>
<dbReference type="Pfam" id="PF13649">
    <property type="entry name" value="Methyltransf_25"/>
    <property type="match status" value="1"/>
</dbReference>
<dbReference type="InterPro" id="IPR036390">
    <property type="entry name" value="WH_DNA-bd_sf"/>
</dbReference>
<proteinExistence type="predicted"/>
<dbReference type="InterPro" id="IPR036388">
    <property type="entry name" value="WH-like_DNA-bd_sf"/>
</dbReference>
<dbReference type="EMBL" id="CP037423">
    <property type="protein sequence ID" value="QDV47889.1"/>
    <property type="molecule type" value="Genomic_DNA"/>
</dbReference>
<gene>
    <name evidence="2" type="ORF">Enr13x_78010</name>
</gene>
<dbReference type="AlphaFoldDB" id="A0A518I460"/>
<dbReference type="SUPFAM" id="SSF53335">
    <property type="entry name" value="S-adenosyl-L-methionine-dependent methyltransferases"/>
    <property type="match status" value="1"/>
</dbReference>
<dbReference type="Gene3D" id="3.40.50.150">
    <property type="entry name" value="Vaccinia Virus protein VP39"/>
    <property type="match status" value="1"/>
</dbReference>
<feature type="domain" description="Methyltransferase" evidence="1">
    <location>
        <begin position="169"/>
        <end position="266"/>
    </location>
</feature>